<comment type="caution">
    <text evidence="3">The sequence shown here is derived from an EMBL/GenBank/DDBJ whole genome shotgun (WGS) entry which is preliminary data.</text>
</comment>
<dbReference type="InterPro" id="IPR002501">
    <property type="entry name" value="PsdUridine_synth_N"/>
</dbReference>
<name>A0A9Q1C580_HOLLE</name>
<dbReference type="Pfam" id="PF01509">
    <property type="entry name" value="TruB_N"/>
    <property type="match status" value="1"/>
</dbReference>
<sequence length="353" mass="40186">MIGVRTLVQLQNMSIVRKSTTKIVQHAAFERLNGYFAVYKPQDVLPRQVATRVKHALLRDLNALPEGYQESVVSIVPDEARLEHNPSALTAVSVPSIRSHRLVRGPRYKHLKIGIITEGHDLKSSGVMALALRDGVKKVEFYQEARLPSIYTVHGRLGFATFSHDIEGKIVEKSTYDHITKPRLEKVLSGLLRIECIVDLFSFLHRHSGVNIRSQEAYELAARGLLQPSGDIPTLLLDMRCSRFEPPDFEIEIQCLRESAQYLRRVVNNIGLFLKSNAVCIKVRKIQDGPFKLEHSLIRKDWRLDPIIEAVRTCNPLMKTFNLLPLELQKDAVLSQNLVDSNLFREIEDIEEV</sequence>
<dbReference type="OrthoDB" id="9995526at2759"/>
<accession>A0A9Q1C580</accession>
<proteinExistence type="inferred from homology"/>
<comment type="similarity">
    <text evidence="1">Belongs to the pseudouridine synthase TruB family.</text>
</comment>
<dbReference type="GO" id="GO:0006396">
    <property type="term" value="P:RNA processing"/>
    <property type="evidence" value="ECO:0007669"/>
    <property type="project" value="InterPro"/>
</dbReference>
<evidence type="ECO:0000313" key="3">
    <source>
        <dbReference type="EMBL" id="KAJ8038665.1"/>
    </source>
</evidence>
<protein>
    <submittedName>
        <fullName evidence="3">Mitochondrial mRNA pseudouridine synthase Trub2</fullName>
    </submittedName>
</protein>
<dbReference type="AlphaFoldDB" id="A0A9Q1C580"/>
<dbReference type="GO" id="GO:0003723">
    <property type="term" value="F:RNA binding"/>
    <property type="evidence" value="ECO:0007669"/>
    <property type="project" value="InterPro"/>
</dbReference>
<dbReference type="Gene3D" id="3.30.2350.10">
    <property type="entry name" value="Pseudouridine synthase"/>
    <property type="match status" value="1"/>
</dbReference>
<keyword evidence="4" id="KW-1185">Reference proteome</keyword>
<dbReference type="SUPFAM" id="SSF55120">
    <property type="entry name" value="Pseudouridine synthase"/>
    <property type="match status" value="1"/>
</dbReference>
<dbReference type="GO" id="GO:0001522">
    <property type="term" value="P:pseudouridine synthesis"/>
    <property type="evidence" value="ECO:0007669"/>
    <property type="project" value="InterPro"/>
</dbReference>
<dbReference type="PANTHER" id="PTHR13195">
    <property type="entry name" value="PSEUDOURIDINE SYNTHASE-RELATED"/>
    <property type="match status" value="1"/>
</dbReference>
<evidence type="ECO:0000259" key="2">
    <source>
        <dbReference type="Pfam" id="PF01509"/>
    </source>
</evidence>
<feature type="domain" description="Pseudouridine synthase II N-terminal" evidence="2">
    <location>
        <begin position="121"/>
        <end position="257"/>
    </location>
</feature>
<reference evidence="3" key="1">
    <citation type="submission" date="2021-10" db="EMBL/GenBank/DDBJ databases">
        <title>Tropical sea cucumber genome reveals ecological adaptation and Cuvierian tubules defense mechanism.</title>
        <authorList>
            <person name="Chen T."/>
        </authorList>
    </citation>
    <scope>NUCLEOTIDE SEQUENCE</scope>
    <source>
        <strain evidence="3">Nanhai2018</strain>
        <tissue evidence="3">Muscle</tissue>
    </source>
</reference>
<gene>
    <name evidence="3" type="ORF">HOLleu_16152</name>
</gene>
<dbReference type="Proteomes" id="UP001152320">
    <property type="component" value="Chromosome 7"/>
</dbReference>
<dbReference type="PANTHER" id="PTHR13195:SF0">
    <property type="entry name" value="PSEUDOURIDYLATE SYNTHASE TRUB2, MITOCHONDRIAL"/>
    <property type="match status" value="1"/>
</dbReference>
<evidence type="ECO:0000313" key="4">
    <source>
        <dbReference type="Proteomes" id="UP001152320"/>
    </source>
</evidence>
<dbReference type="InterPro" id="IPR020103">
    <property type="entry name" value="PsdUridine_synth_cat_dom_sf"/>
</dbReference>
<evidence type="ECO:0000256" key="1">
    <source>
        <dbReference type="ARBA" id="ARBA00008999"/>
    </source>
</evidence>
<dbReference type="EMBL" id="JAIZAY010000007">
    <property type="protein sequence ID" value="KAJ8038665.1"/>
    <property type="molecule type" value="Genomic_DNA"/>
</dbReference>
<organism evidence="3 4">
    <name type="scientific">Holothuria leucospilota</name>
    <name type="common">Black long sea cucumber</name>
    <name type="synonym">Mertensiothuria leucospilota</name>
    <dbReference type="NCBI Taxonomy" id="206669"/>
    <lineage>
        <taxon>Eukaryota</taxon>
        <taxon>Metazoa</taxon>
        <taxon>Echinodermata</taxon>
        <taxon>Eleutherozoa</taxon>
        <taxon>Echinozoa</taxon>
        <taxon>Holothuroidea</taxon>
        <taxon>Aspidochirotacea</taxon>
        <taxon>Aspidochirotida</taxon>
        <taxon>Holothuriidae</taxon>
        <taxon>Holothuria</taxon>
    </lineage>
</organism>
<dbReference type="GO" id="GO:0009982">
    <property type="term" value="F:pseudouridine synthase activity"/>
    <property type="evidence" value="ECO:0007669"/>
    <property type="project" value="InterPro"/>
</dbReference>
<dbReference type="InterPro" id="IPR039048">
    <property type="entry name" value="Trub2"/>
</dbReference>